<accession>A0ABM0US14</accession>
<dbReference type="RefSeq" id="XP_010445297.1">
    <property type="nucleotide sequence ID" value="XM_010446995.1"/>
</dbReference>
<dbReference type="Proteomes" id="UP000694864">
    <property type="component" value="Chromosome 11"/>
</dbReference>
<feature type="region of interest" description="Disordered" evidence="1">
    <location>
        <begin position="1"/>
        <end position="28"/>
    </location>
</feature>
<organism evidence="2 3">
    <name type="scientific">Camelina sativa</name>
    <name type="common">False flax</name>
    <name type="synonym">Myagrum sativum</name>
    <dbReference type="NCBI Taxonomy" id="90675"/>
    <lineage>
        <taxon>Eukaryota</taxon>
        <taxon>Viridiplantae</taxon>
        <taxon>Streptophyta</taxon>
        <taxon>Embryophyta</taxon>
        <taxon>Tracheophyta</taxon>
        <taxon>Spermatophyta</taxon>
        <taxon>Magnoliopsida</taxon>
        <taxon>eudicotyledons</taxon>
        <taxon>Gunneridae</taxon>
        <taxon>Pentapetalae</taxon>
        <taxon>rosids</taxon>
        <taxon>malvids</taxon>
        <taxon>Brassicales</taxon>
        <taxon>Brassicaceae</taxon>
        <taxon>Camelineae</taxon>
        <taxon>Camelina</taxon>
    </lineage>
</organism>
<keyword evidence="2" id="KW-1185">Reference proteome</keyword>
<evidence type="ECO:0000256" key="1">
    <source>
        <dbReference type="SAM" id="MobiDB-lite"/>
    </source>
</evidence>
<proteinExistence type="predicted"/>
<evidence type="ECO:0000313" key="2">
    <source>
        <dbReference type="Proteomes" id="UP000694864"/>
    </source>
</evidence>
<reference evidence="2" key="1">
    <citation type="journal article" date="2014" name="Nat. Commun.">
        <title>The emerging biofuel crop Camelina sativa retains a highly undifferentiated hexaploid genome structure.</title>
        <authorList>
            <person name="Kagale S."/>
            <person name="Koh C."/>
            <person name="Nixon J."/>
            <person name="Bollina V."/>
            <person name="Clarke W.E."/>
            <person name="Tuteja R."/>
            <person name="Spillane C."/>
            <person name="Robinson S.J."/>
            <person name="Links M.G."/>
            <person name="Clarke C."/>
            <person name="Higgins E.E."/>
            <person name="Huebert T."/>
            <person name="Sharpe A.G."/>
            <person name="Parkin I.A."/>
        </authorList>
    </citation>
    <scope>NUCLEOTIDE SEQUENCE [LARGE SCALE GENOMIC DNA]</scope>
    <source>
        <strain evidence="2">cv. DH55</strain>
    </source>
</reference>
<reference evidence="3" key="2">
    <citation type="submission" date="2025-08" db="UniProtKB">
        <authorList>
            <consortium name="RefSeq"/>
        </authorList>
    </citation>
    <scope>IDENTIFICATION</scope>
    <source>
        <tissue evidence="3">Leaf</tissue>
    </source>
</reference>
<sequence length="282" mass="31710">MNIRDSFGDTNEGEESDTGKTKKKMSPESSIFSTILADIEENPTILEVKQMNLSAEFLIFSTIDADGDEQSPAILQNKNNKKLKKTPIDFTSTVPETLTHSDSIGALNEELKIMRSETEIRGQTSDRSVSCNPGYDRECNCVEEGKVEQREKAKFLADEVIEWLLRDMKESEISTGTEVLACKLGNGDILETIDDMLPMMIGDEDEQVNDTDGCGRVDEFVDKVLEEIEKDGSYLHWIEDGYMFGGLLENLIRDRLIEKAEKEEREVSSWVSNGVAEGEKEE</sequence>
<gene>
    <name evidence="3" type="primary">LOC104727943</name>
</gene>
<evidence type="ECO:0000313" key="3">
    <source>
        <dbReference type="RefSeq" id="XP_010445297.1"/>
    </source>
</evidence>
<protein>
    <submittedName>
        <fullName evidence="3">Uncharacterized protein LOC104727943</fullName>
    </submittedName>
</protein>
<dbReference type="GeneID" id="104727943"/>
<feature type="region of interest" description="Disordered" evidence="1">
    <location>
        <begin position="262"/>
        <end position="282"/>
    </location>
</feature>
<feature type="non-terminal residue" evidence="3">
    <location>
        <position position="282"/>
    </location>
</feature>
<name>A0ABM0US14_CAMSA</name>